<reference evidence="1" key="2">
    <citation type="submission" date="2024-07" db="EMBL/GenBank/DDBJ databases">
        <title>Streptomyces haneummycinica sp. nov., a new antibiotic-producing actinobacterium isolated from marine sediment.</title>
        <authorList>
            <person name="Uemura M."/>
            <person name="Hamada M."/>
            <person name="Hirano S."/>
            <person name="Kobayashi K."/>
            <person name="Ohshiro T."/>
            <person name="Kobayashi T."/>
            <person name="Terahara T."/>
        </authorList>
    </citation>
    <scope>NUCLEOTIDE SEQUENCE</scope>
    <source>
        <strain evidence="1">KM77-8</strain>
    </source>
</reference>
<protein>
    <submittedName>
        <fullName evidence="1">Uncharacterized protein</fullName>
    </submittedName>
</protein>
<accession>A0AAT9HXV9</accession>
<organism evidence="1">
    <name type="scientific">Streptomyces haneummycinicus</name>
    <dbReference type="NCBI Taxonomy" id="3074435"/>
    <lineage>
        <taxon>Bacteria</taxon>
        <taxon>Bacillati</taxon>
        <taxon>Actinomycetota</taxon>
        <taxon>Actinomycetes</taxon>
        <taxon>Kitasatosporales</taxon>
        <taxon>Streptomycetaceae</taxon>
        <taxon>Streptomyces</taxon>
    </lineage>
</organism>
<proteinExistence type="predicted"/>
<reference evidence="1" key="1">
    <citation type="submission" date="2024-06" db="EMBL/GenBank/DDBJ databases">
        <authorList>
            <consortium name="consrtm"/>
            <person name="Uemura M."/>
            <person name="Terahara T."/>
        </authorList>
    </citation>
    <scope>NUCLEOTIDE SEQUENCE</scope>
    <source>
        <strain evidence="1">KM77-8</strain>
    </source>
</reference>
<evidence type="ECO:0000313" key="1">
    <source>
        <dbReference type="EMBL" id="BFO22184.1"/>
    </source>
</evidence>
<name>A0AAT9HXV9_9ACTN</name>
<dbReference type="AlphaFoldDB" id="A0AAT9HXV9"/>
<gene>
    <name evidence="1" type="ORF">SHKM778_85720</name>
</gene>
<sequence>MLLSVLLSHDARRGVPTPVPGVYVGNDIPGFPVTEVCTMPDVASRLKGHVEQLIAAPVPVRVRAWDGSQAGPRTPPPSSYATAGPCATCSGSRANSVSRVPGWPVT</sequence>
<dbReference type="EMBL" id="AP035768">
    <property type="protein sequence ID" value="BFO22184.1"/>
    <property type="molecule type" value="Genomic_DNA"/>
</dbReference>